<sequence length="508" mass="55138">RKWSSEKSTGVSSERVLLFEEVRRKVLLAEKRNNMSKLRPRLCVLEKGPSGYGFHLHGEKGKTGQFIRLVEPDTPADTAGLLAGDRLMFVNGDSVEGESHQQVVARIRVTVGALELIVVDPDTAELLKKHNLQFRKEFVTEGIPVPGGDSDSDQGDAHSNGTPREGTPAPKENGDTASEKSDRLSVSSSTKEERGGPRPRLCHMKKGTSGYGFNLHSEKSRPGQFIRAVDKDSPAETAGLRPQDKIIQVNGVSVIGMQHSEVVAAIKTGGDETTLLVVDAETEEFFKRCNVLPTEEHVTGTSLWCLEIKSKRSEAVFLSLCQRRRTPPSPADHCIGDHRRHHSLIKSPQQRPAHTKRSQPPQHVKTTLTPPITQNSTAPGFTGSHKPLHHNKVVILGGAAPPSLRPLFSSPGLAVVLKRELSQKAAAEMKPKVSVSSSDSSSSSNASLPANSSPPPEVKRAPEPAPADDSLGLGMSLAQAKERARQKRAAKKAPAMDWSKRNELFSNL</sequence>
<protein>
    <submittedName>
        <fullName evidence="1">Uncharacterized protein</fullName>
    </submittedName>
</protein>
<gene>
    <name evidence="1" type="ORF">L3Q82_010464</name>
</gene>
<comment type="caution">
    <text evidence="1">The sequence shown here is derived from an EMBL/GenBank/DDBJ whole genome shotgun (WGS) entry which is preliminary data.</text>
</comment>
<evidence type="ECO:0000313" key="2">
    <source>
        <dbReference type="Proteomes" id="UP000831701"/>
    </source>
</evidence>
<reference evidence="1" key="1">
    <citation type="submission" date="2022-04" db="EMBL/GenBank/DDBJ databases">
        <title>Jade perch genome.</title>
        <authorList>
            <person name="Chao B."/>
        </authorList>
    </citation>
    <scope>NUCLEOTIDE SEQUENCE</scope>
    <source>
        <strain evidence="1">CB-2022</strain>
    </source>
</reference>
<evidence type="ECO:0000313" key="1">
    <source>
        <dbReference type="EMBL" id="KAI3365375.1"/>
    </source>
</evidence>
<name>A0ACB8WBH0_9TELE</name>
<organism evidence="1 2">
    <name type="scientific">Scortum barcoo</name>
    <name type="common">barcoo grunter</name>
    <dbReference type="NCBI Taxonomy" id="214431"/>
    <lineage>
        <taxon>Eukaryota</taxon>
        <taxon>Metazoa</taxon>
        <taxon>Chordata</taxon>
        <taxon>Craniata</taxon>
        <taxon>Vertebrata</taxon>
        <taxon>Euteleostomi</taxon>
        <taxon>Actinopterygii</taxon>
        <taxon>Neopterygii</taxon>
        <taxon>Teleostei</taxon>
        <taxon>Neoteleostei</taxon>
        <taxon>Acanthomorphata</taxon>
        <taxon>Eupercaria</taxon>
        <taxon>Centrarchiformes</taxon>
        <taxon>Terapontoidei</taxon>
        <taxon>Terapontidae</taxon>
        <taxon>Scortum</taxon>
    </lineage>
</organism>
<dbReference type="EMBL" id="CM041542">
    <property type="protein sequence ID" value="KAI3365375.1"/>
    <property type="molecule type" value="Genomic_DNA"/>
</dbReference>
<proteinExistence type="predicted"/>
<keyword evidence="2" id="KW-1185">Reference proteome</keyword>
<dbReference type="Proteomes" id="UP000831701">
    <property type="component" value="Chromosome 12"/>
</dbReference>
<feature type="non-terminal residue" evidence="1">
    <location>
        <position position="1"/>
    </location>
</feature>
<accession>A0ACB8WBH0</accession>